<keyword evidence="2" id="KW-1185">Reference proteome</keyword>
<reference evidence="1" key="1">
    <citation type="submission" date="2020-07" db="EMBL/GenBank/DDBJ databases">
        <title>Clarias magur genome sequencing, assembly and annotation.</title>
        <authorList>
            <person name="Kushwaha B."/>
            <person name="Kumar R."/>
            <person name="Das P."/>
            <person name="Joshi C.G."/>
            <person name="Kumar D."/>
            <person name="Nagpure N.S."/>
            <person name="Pandey M."/>
            <person name="Agarwal S."/>
            <person name="Srivastava S."/>
            <person name="Singh M."/>
            <person name="Sahoo L."/>
            <person name="Jayasankar P."/>
            <person name="Meher P.K."/>
            <person name="Koringa P.G."/>
            <person name="Iquebal M.A."/>
            <person name="Das S.P."/>
            <person name="Bit A."/>
            <person name="Patnaik S."/>
            <person name="Patel N."/>
            <person name="Shah T.M."/>
            <person name="Hinsu A."/>
            <person name="Jena J.K."/>
        </authorList>
    </citation>
    <scope>NUCLEOTIDE SEQUENCE</scope>
    <source>
        <strain evidence="1">CIFAMagur01</strain>
        <tissue evidence="1">Testis</tissue>
    </source>
</reference>
<dbReference type="Proteomes" id="UP000727407">
    <property type="component" value="Unassembled WGS sequence"/>
</dbReference>
<proteinExistence type="predicted"/>
<gene>
    <name evidence="1" type="primary">cphA</name>
    <name evidence="1" type="ORF">DAT39_005163</name>
</gene>
<name>A0A8J4UMA8_CLAMG</name>
<dbReference type="AlphaFoldDB" id="A0A8J4UMA8"/>
<sequence length="77" mass="8734">MRLGSWEATLFISPQYPKAFATLSIRMINYSCCDPGDKTHMVSFCLAGCYLGALERHKAISAQKLKKQEVDFVFVRD</sequence>
<comment type="caution">
    <text evidence="1">The sequence shown here is derived from an EMBL/GenBank/DDBJ whole genome shotgun (WGS) entry which is preliminary data.</text>
</comment>
<organism evidence="1 2">
    <name type="scientific">Clarias magur</name>
    <name type="common">Asian catfish</name>
    <name type="synonym">Macropteronotus magur</name>
    <dbReference type="NCBI Taxonomy" id="1594786"/>
    <lineage>
        <taxon>Eukaryota</taxon>
        <taxon>Metazoa</taxon>
        <taxon>Chordata</taxon>
        <taxon>Craniata</taxon>
        <taxon>Vertebrata</taxon>
        <taxon>Euteleostomi</taxon>
        <taxon>Actinopterygii</taxon>
        <taxon>Neopterygii</taxon>
        <taxon>Teleostei</taxon>
        <taxon>Ostariophysi</taxon>
        <taxon>Siluriformes</taxon>
        <taxon>Clariidae</taxon>
        <taxon>Clarias</taxon>
    </lineage>
</organism>
<evidence type="ECO:0000313" key="2">
    <source>
        <dbReference type="Proteomes" id="UP000727407"/>
    </source>
</evidence>
<dbReference type="EMBL" id="QNUK01000048">
    <property type="protein sequence ID" value="KAF5905199.1"/>
    <property type="molecule type" value="Genomic_DNA"/>
</dbReference>
<accession>A0A8J4UMA8</accession>
<evidence type="ECO:0000313" key="1">
    <source>
        <dbReference type="EMBL" id="KAF5905199.1"/>
    </source>
</evidence>
<protein>
    <submittedName>
        <fullName evidence="1">Cyanophycin synthetase</fullName>
    </submittedName>
</protein>